<reference evidence="1" key="4">
    <citation type="submission" date="2025-09" db="UniProtKB">
        <authorList>
            <consortium name="Ensembl"/>
        </authorList>
    </citation>
    <scope>IDENTIFICATION</scope>
</reference>
<accession>H2XUW0</accession>
<organism evidence="1 2">
    <name type="scientific">Ciona intestinalis</name>
    <name type="common">Transparent sea squirt</name>
    <name type="synonym">Ascidia intestinalis</name>
    <dbReference type="NCBI Taxonomy" id="7719"/>
    <lineage>
        <taxon>Eukaryota</taxon>
        <taxon>Metazoa</taxon>
        <taxon>Chordata</taxon>
        <taxon>Tunicata</taxon>
        <taxon>Ascidiacea</taxon>
        <taxon>Phlebobranchia</taxon>
        <taxon>Cionidae</taxon>
        <taxon>Ciona</taxon>
    </lineage>
</organism>
<name>H2XUW0_CIOIN</name>
<dbReference type="AlphaFoldDB" id="H2XUW0"/>
<reference evidence="1" key="2">
    <citation type="journal article" date="2008" name="Genome Biol.">
        <title>Improved genome assembly and evidence-based global gene model set for the chordate Ciona intestinalis: new insight into intron and operon populations.</title>
        <authorList>
            <person name="Satou Y."/>
            <person name="Mineta K."/>
            <person name="Ogasawara M."/>
            <person name="Sasakura Y."/>
            <person name="Shoguchi E."/>
            <person name="Ueno K."/>
            <person name="Yamada L."/>
            <person name="Matsumoto J."/>
            <person name="Wasserscheid J."/>
            <person name="Dewar K."/>
            <person name="Wiley G.B."/>
            <person name="Macmil S.L."/>
            <person name="Roe B.A."/>
            <person name="Zeller R.W."/>
            <person name="Hastings K.E."/>
            <person name="Lemaire P."/>
            <person name="Lindquist E."/>
            <person name="Endo T."/>
            <person name="Hotta K."/>
            <person name="Inaba K."/>
        </authorList>
    </citation>
    <scope>NUCLEOTIDE SEQUENCE [LARGE SCALE GENOMIC DNA]</scope>
    <source>
        <strain evidence="1">wild type</strain>
    </source>
</reference>
<reference evidence="2" key="1">
    <citation type="journal article" date="2002" name="Science">
        <title>The draft genome of Ciona intestinalis: insights into chordate and vertebrate origins.</title>
        <authorList>
            <person name="Dehal P."/>
            <person name="Satou Y."/>
            <person name="Campbell R.K."/>
            <person name="Chapman J."/>
            <person name="Degnan B."/>
            <person name="De Tomaso A."/>
            <person name="Davidson B."/>
            <person name="Di Gregorio A."/>
            <person name="Gelpke M."/>
            <person name="Goodstein D.M."/>
            <person name="Harafuji N."/>
            <person name="Hastings K.E."/>
            <person name="Ho I."/>
            <person name="Hotta K."/>
            <person name="Huang W."/>
            <person name="Kawashima T."/>
            <person name="Lemaire P."/>
            <person name="Martinez D."/>
            <person name="Meinertzhagen I.A."/>
            <person name="Necula S."/>
            <person name="Nonaka M."/>
            <person name="Putnam N."/>
            <person name="Rash S."/>
            <person name="Saiga H."/>
            <person name="Satake M."/>
            <person name="Terry A."/>
            <person name="Yamada L."/>
            <person name="Wang H.G."/>
            <person name="Awazu S."/>
            <person name="Azumi K."/>
            <person name="Boore J."/>
            <person name="Branno M."/>
            <person name="Chin-Bow S."/>
            <person name="DeSantis R."/>
            <person name="Doyle S."/>
            <person name="Francino P."/>
            <person name="Keys D.N."/>
            <person name="Haga S."/>
            <person name="Hayashi H."/>
            <person name="Hino K."/>
            <person name="Imai K.S."/>
            <person name="Inaba K."/>
            <person name="Kano S."/>
            <person name="Kobayashi K."/>
            <person name="Kobayashi M."/>
            <person name="Lee B.I."/>
            <person name="Makabe K.W."/>
            <person name="Manohar C."/>
            <person name="Matassi G."/>
            <person name="Medina M."/>
            <person name="Mochizuki Y."/>
            <person name="Mount S."/>
            <person name="Morishita T."/>
            <person name="Miura S."/>
            <person name="Nakayama A."/>
            <person name="Nishizaka S."/>
            <person name="Nomoto H."/>
            <person name="Ohta F."/>
            <person name="Oishi K."/>
            <person name="Rigoutsos I."/>
            <person name="Sano M."/>
            <person name="Sasaki A."/>
            <person name="Sasakura Y."/>
            <person name="Shoguchi E."/>
            <person name="Shin-i T."/>
            <person name="Spagnuolo A."/>
            <person name="Stainier D."/>
            <person name="Suzuki M.M."/>
            <person name="Tassy O."/>
            <person name="Takatori N."/>
            <person name="Tokuoka M."/>
            <person name="Yagi K."/>
            <person name="Yoshizaki F."/>
            <person name="Wada S."/>
            <person name="Zhang C."/>
            <person name="Hyatt P.D."/>
            <person name="Larimer F."/>
            <person name="Detter C."/>
            <person name="Doggett N."/>
            <person name="Glavina T."/>
            <person name="Hawkins T."/>
            <person name="Richardson P."/>
            <person name="Lucas S."/>
            <person name="Kohara Y."/>
            <person name="Levine M."/>
            <person name="Satoh N."/>
            <person name="Rokhsar D.S."/>
        </authorList>
    </citation>
    <scope>NUCLEOTIDE SEQUENCE [LARGE SCALE GENOMIC DNA]</scope>
</reference>
<dbReference type="InParanoid" id="H2XUW0"/>
<protein>
    <submittedName>
        <fullName evidence="1">Uncharacterized protein</fullName>
    </submittedName>
</protein>
<sequence length="85" mass="10032">MCAFWYKRFITAFNTPNLHNVHRLVGGDVTYLYFPASIIRKLVFRSKIWSYVEGTSIEVYLRYFSNLIHRPNLTKSLLCVDCLPI</sequence>
<evidence type="ECO:0000313" key="2">
    <source>
        <dbReference type="Proteomes" id="UP000008144"/>
    </source>
</evidence>
<proteinExistence type="predicted"/>
<dbReference type="EMBL" id="EAAA01001617">
    <property type="status" value="NOT_ANNOTATED_CDS"/>
    <property type="molecule type" value="Genomic_DNA"/>
</dbReference>
<evidence type="ECO:0000313" key="1">
    <source>
        <dbReference type="Ensembl" id="ENSCINP00000033444.1"/>
    </source>
</evidence>
<dbReference type="HOGENOM" id="CLU_2511980_0_0_1"/>
<dbReference type="Ensembl" id="ENSCINT00000031669.1">
    <property type="protein sequence ID" value="ENSCINP00000033444.1"/>
    <property type="gene ID" value="ENSCING00000022227.1"/>
</dbReference>
<dbReference type="Proteomes" id="UP000008144">
    <property type="component" value="Chromosome 3"/>
</dbReference>
<reference evidence="1" key="3">
    <citation type="submission" date="2025-08" db="UniProtKB">
        <authorList>
            <consortium name="Ensembl"/>
        </authorList>
    </citation>
    <scope>IDENTIFICATION</scope>
</reference>
<keyword evidence="2" id="KW-1185">Reference proteome</keyword>